<evidence type="ECO:0000313" key="4">
    <source>
        <dbReference type="Proteomes" id="UP000659697"/>
    </source>
</evidence>
<dbReference type="NCBIfam" id="NF008300">
    <property type="entry name" value="PRK11088.1"/>
    <property type="match status" value="1"/>
</dbReference>
<proteinExistence type="predicted"/>
<sequence>MYLCPLCQLPLVLNQRQYQCSNKHSFDLAKEGYVNLLPVQQKKSLDPGDNTEMMQARRAFLQAGWYQRVAEQAVAMLSAVKPQQLLDLGCGEGYYSGILQQRLSPQQLHGIDISKTAIRFAAKHYPKAHFAVASAYQLPFVAGQFDAIVRIYAPSLLSELQRVLKVGGYLLTVTPAPDHLLQIKQALYSEVKLHSSEIVELAGFQHLARQQLSFTLDRLTAEDLSHLITMVPLGWKFNQETQASFINSKPTIQCDFYFDLYTLSL</sequence>
<dbReference type="InterPro" id="IPR016718">
    <property type="entry name" value="rRNA_m1G-MeTrfase_A_prd"/>
</dbReference>
<name>A0ABQ3KY49_9ALTE</name>
<feature type="domain" description="Methyltransferase" evidence="1">
    <location>
        <begin position="86"/>
        <end position="168"/>
    </location>
</feature>
<dbReference type="PIRSF" id="PIRSF018249">
    <property type="entry name" value="MyrA_prd"/>
    <property type="match status" value="1"/>
</dbReference>
<dbReference type="PANTHER" id="PTHR43591">
    <property type="entry name" value="METHYLTRANSFERASE"/>
    <property type="match status" value="1"/>
</dbReference>
<comment type="caution">
    <text evidence="3">The sequence shown here is derived from an EMBL/GenBank/DDBJ whole genome shotgun (WGS) entry which is preliminary data.</text>
</comment>
<dbReference type="InterPro" id="IPR029063">
    <property type="entry name" value="SAM-dependent_MTases_sf"/>
</dbReference>
<organism evidence="3 4">
    <name type="scientific">Alishewanella longhuensis</name>
    <dbReference type="NCBI Taxonomy" id="1091037"/>
    <lineage>
        <taxon>Bacteria</taxon>
        <taxon>Pseudomonadati</taxon>
        <taxon>Pseudomonadota</taxon>
        <taxon>Gammaproteobacteria</taxon>
        <taxon>Alteromonadales</taxon>
        <taxon>Alteromonadaceae</taxon>
        <taxon>Alishewanella</taxon>
    </lineage>
</organism>
<dbReference type="Proteomes" id="UP000659697">
    <property type="component" value="Unassembled WGS sequence"/>
</dbReference>
<evidence type="ECO:0000259" key="1">
    <source>
        <dbReference type="Pfam" id="PF13649"/>
    </source>
</evidence>
<keyword evidence="4" id="KW-1185">Reference proteome</keyword>
<dbReference type="Gene3D" id="3.40.50.150">
    <property type="entry name" value="Vaccinia Virus protein VP39"/>
    <property type="match status" value="1"/>
</dbReference>
<dbReference type="CDD" id="cd02440">
    <property type="entry name" value="AdoMet_MTases"/>
    <property type="match status" value="1"/>
</dbReference>
<dbReference type="Pfam" id="PF13649">
    <property type="entry name" value="Methyltransf_25"/>
    <property type="match status" value="1"/>
</dbReference>
<protein>
    <submittedName>
        <fullName evidence="3">23S rRNA (Guanine(745)-N(1))-methyltransferase</fullName>
    </submittedName>
</protein>
<feature type="domain" description="23S rRNA (guanine(745)-N(1))-methyltransferase N-terminal" evidence="2">
    <location>
        <begin position="2"/>
        <end position="44"/>
    </location>
</feature>
<dbReference type="Pfam" id="PF21302">
    <property type="entry name" value="Zn_ribbon_RlmA"/>
    <property type="match status" value="1"/>
</dbReference>
<gene>
    <name evidence="3" type="primary">rlmA</name>
    <name evidence="3" type="ORF">GCM10010919_19830</name>
</gene>
<reference evidence="4" key="1">
    <citation type="journal article" date="2019" name="Int. J. Syst. Evol. Microbiol.">
        <title>The Global Catalogue of Microorganisms (GCM) 10K type strain sequencing project: providing services to taxonomists for standard genome sequencing and annotation.</title>
        <authorList>
            <consortium name="The Broad Institute Genomics Platform"/>
            <consortium name="The Broad Institute Genome Sequencing Center for Infectious Disease"/>
            <person name="Wu L."/>
            <person name="Ma J."/>
        </authorList>
    </citation>
    <scope>NUCLEOTIDE SEQUENCE [LARGE SCALE GENOMIC DNA]</scope>
    <source>
        <strain evidence="4">CGMCC 1.7003</strain>
    </source>
</reference>
<dbReference type="EMBL" id="BNAO01000004">
    <property type="protein sequence ID" value="GHG69711.1"/>
    <property type="molecule type" value="Genomic_DNA"/>
</dbReference>
<dbReference type="RefSeq" id="WP_189432825.1">
    <property type="nucleotide sequence ID" value="NZ_BNAO01000004.1"/>
</dbReference>
<accession>A0ABQ3KY49</accession>
<evidence type="ECO:0000259" key="2">
    <source>
        <dbReference type="Pfam" id="PF21302"/>
    </source>
</evidence>
<dbReference type="InterPro" id="IPR048647">
    <property type="entry name" value="RlmA_N"/>
</dbReference>
<dbReference type="InterPro" id="IPR041698">
    <property type="entry name" value="Methyltransf_25"/>
</dbReference>
<dbReference type="SUPFAM" id="SSF53335">
    <property type="entry name" value="S-adenosyl-L-methionine-dependent methyltransferases"/>
    <property type="match status" value="1"/>
</dbReference>
<evidence type="ECO:0000313" key="3">
    <source>
        <dbReference type="EMBL" id="GHG69711.1"/>
    </source>
</evidence>
<dbReference type="PANTHER" id="PTHR43591:SF24">
    <property type="entry name" value="2-METHOXY-6-POLYPRENYL-1,4-BENZOQUINOL METHYLASE, MITOCHONDRIAL"/>
    <property type="match status" value="1"/>
</dbReference>